<keyword evidence="6" id="KW-0808">Transferase</keyword>
<evidence type="ECO:0000256" key="1">
    <source>
        <dbReference type="ARBA" id="ARBA00004141"/>
    </source>
</evidence>
<name>A0A1I8EKG7_WUCBA</name>
<comment type="similarity">
    <text evidence="4">Belongs to the membrane-bound acyltransferase family.</text>
</comment>
<dbReference type="AlphaFoldDB" id="A0A1I8EKG7"/>
<organism evidence="20">
    <name type="scientific">Wuchereria bancrofti</name>
    <dbReference type="NCBI Taxonomy" id="6293"/>
    <lineage>
        <taxon>Eukaryota</taxon>
        <taxon>Metazoa</taxon>
        <taxon>Ecdysozoa</taxon>
        <taxon>Nematoda</taxon>
        <taxon>Chromadorea</taxon>
        <taxon>Rhabditida</taxon>
        <taxon>Spirurina</taxon>
        <taxon>Spiruromorpha</taxon>
        <taxon>Filarioidea</taxon>
        <taxon>Onchocercidae</taxon>
        <taxon>Wuchereria</taxon>
    </lineage>
</organism>
<keyword evidence="5" id="KW-0444">Lipid biosynthesis</keyword>
<evidence type="ECO:0000256" key="19">
    <source>
        <dbReference type="SAM" id="Phobius"/>
    </source>
</evidence>
<evidence type="ECO:0000256" key="8">
    <source>
        <dbReference type="ARBA" id="ARBA00022824"/>
    </source>
</evidence>
<dbReference type="GO" id="GO:0047184">
    <property type="term" value="F:1-acylglycerophosphocholine O-acyltransferase activity"/>
    <property type="evidence" value="ECO:0007669"/>
    <property type="project" value="UniProtKB-EC"/>
</dbReference>
<feature type="transmembrane region" description="Helical" evidence="19">
    <location>
        <begin position="489"/>
        <end position="509"/>
    </location>
</feature>
<evidence type="ECO:0000256" key="15">
    <source>
        <dbReference type="ARBA" id="ARBA00025707"/>
    </source>
</evidence>
<evidence type="ECO:0000256" key="3">
    <source>
        <dbReference type="ARBA" id="ARBA00005074"/>
    </source>
</evidence>
<keyword evidence="7 19" id="KW-0812">Transmembrane</keyword>
<dbReference type="PANTHER" id="PTHR13906">
    <property type="entry name" value="PORCUPINE"/>
    <property type="match status" value="1"/>
</dbReference>
<dbReference type="GO" id="GO:0006656">
    <property type="term" value="P:phosphatidylcholine biosynthetic process"/>
    <property type="evidence" value="ECO:0007669"/>
    <property type="project" value="TreeGrafter"/>
</dbReference>
<feature type="transmembrane region" description="Helical" evidence="19">
    <location>
        <begin position="124"/>
        <end position="142"/>
    </location>
</feature>
<evidence type="ECO:0000256" key="9">
    <source>
        <dbReference type="ARBA" id="ARBA00022989"/>
    </source>
</evidence>
<dbReference type="PANTHER" id="PTHR13906:SF14">
    <property type="entry name" value="LYSOPHOSPHOLIPID ACYLTRANSFERASE 5"/>
    <property type="match status" value="1"/>
</dbReference>
<evidence type="ECO:0000256" key="2">
    <source>
        <dbReference type="ARBA" id="ARBA00004240"/>
    </source>
</evidence>
<accession>A0A1I8EKG7</accession>
<keyword evidence="10" id="KW-0443">Lipid metabolism</keyword>
<keyword evidence="11 19" id="KW-0472">Membrane</keyword>
<comment type="pathway">
    <text evidence="15">Phospholipid metabolism.</text>
</comment>
<evidence type="ECO:0000256" key="16">
    <source>
        <dbReference type="ARBA" id="ARBA00026120"/>
    </source>
</evidence>
<keyword evidence="14" id="KW-0012">Acyltransferase</keyword>
<evidence type="ECO:0000256" key="5">
    <source>
        <dbReference type="ARBA" id="ARBA00022516"/>
    </source>
</evidence>
<evidence type="ECO:0000256" key="17">
    <source>
        <dbReference type="ARBA" id="ARBA00038923"/>
    </source>
</evidence>
<evidence type="ECO:0000313" key="20">
    <source>
        <dbReference type="WBParaSite" id="maker-PairedContig_2686-snap-gene-5.10-mRNA-1"/>
    </source>
</evidence>
<sequence>MAYGVTLEIERKIDRRGWEEKRGSEMRGGVGALMRCVHAGFGVSVVDLKGVKETGSKCLFSLRVFMCKIGFIGLKGKKQWVYCRHYQRQCMYVKTGWYYLLPSLLVGYPLAAVHRSIFYNKSPVVQHVYFVVAGVSLYLFNYGTIFDVHLKGSAAVLHSILSILLAYGIVTYFPGQKVSILLAHIAFLGHLLIGYSYSETDNYDINWTTSFCMMTLRFIGLVMDVYDGHKPASELEAYQKQTAIRKPPNLLEIAAFGYFFCGTFIGPFFSLSRFRSFVFGEFLDSNKEVRVSGFMPSLGRFVAACFYVIIHHWGTLWIPNEYFNSPQFFALSFPWKVIWVVLWFRLTMCRYVSVWLFTEGAAILAGIAYNGKDSKGNDRWDGVRDIHIIRWEFGLDFQSVIDSFNVGTNTFAKNYLYRRLQWLGSQTYSHIITLVYLAIWHGYHLGYFILFFLEFACVLAQKQFYLLLSKSPKLSHYLAQPYMLPLKFIFGRIVINVSMGVGFLTFGLIKTRYWIRVCYVFDSTSPMCSQRKFQSVRLFLSKIRIRFEYEAVSFGDAKKSRKIMTNF</sequence>
<keyword evidence="13" id="KW-1208">Phospholipid metabolism</keyword>
<evidence type="ECO:0000256" key="18">
    <source>
        <dbReference type="ARBA" id="ARBA00039721"/>
    </source>
</evidence>
<feature type="transmembrane region" description="Helical" evidence="19">
    <location>
        <begin position="154"/>
        <end position="173"/>
    </location>
</feature>
<evidence type="ECO:0000256" key="12">
    <source>
        <dbReference type="ARBA" id="ARBA00023209"/>
    </source>
</evidence>
<evidence type="ECO:0000256" key="4">
    <source>
        <dbReference type="ARBA" id="ARBA00010323"/>
    </source>
</evidence>
<feature type="transmembrane region" description="Helical" evidence="19">
    <location>
        <begin position="445"/>
        <end position="468"/>
    </location>
</feature>
<dbReference type="STRING" id="6293.A0A1I8EKG7"/>
<feature type="transmembrane region" description="Helical" evidence="19">
    <location>
        <begin position="179"/>
        <end position="197"/>
    </location>
</feature>
<feature type="transmembrane region" description="Helical" evidence="19">
    <location>
        <begin position="420"/>
        <end position="439"/>
    </location>
</feature>
<evidence type="ECO:0000256" key="6">
    <source>
        <dbReference type="ARBA" id="ARBA00022679"/>
    </source>
</evidence>
<keyword evidence="12" id="KW-0594">Phospholipid biosynthesis</keyword>
<reference evidence="20" key="1">
    <citation type="submission" date="2016-11" db="UniProtKB">
        <authorList>
            <consortium name="WormBaseParasite"/>
        </authorList>
    </citation>
    <scope>IDENTIFICATION</scope>
    <source>
        <strain evidence="20">pt0022</strain>
    </source>
</reference>
<evidence type="ECO:0000256" key="14">
    <source>
        <dbReference type="ARBA" id="ARBA00023315"/>
    </source>
</evidence>
<evidence type="ECO:0000256" key="10">
    <source>
        <dbReference type="ARBA" id="ARBA00023098"/>
    </source>
</evidence>
<feature type="transmembrane region" description="Helical" evidence="19">
    <location>
        <begin position="97"/>
        <end position="118"/>
    </location>
</feature>
<evidence type="ECO:0000256" key="7">
    <source>
        <dbReference type="ARBA" id="ARBA00022692"/>
    </source>
</evidence>
<feature type="transmembrane region" description="Helical" evidence="19">
    <location>
        <begin position="352"/>
        <end position="369"/>
    </location>
</feature>
<dbReference type="Pfam" id="PF03062">
    <property type="entry name" value="MBOAT"/>
    <property type="match status" value="1"/>
</dbReference>
<keyword evidence="9 19" id="KW-1133">Transmembrane helix</keyword>
<dbReference type="InterPro" id="IPR004299">
    <property type="entry name" value="MBOAT_fam"/>
</dbReference>
<protein>
    <recommendedName>
        <fullName evidence="18">Lysophospholipid acyltransferase 5</fullName>
        <ecNumber evidence="16">2.3.1.23</ecNumber>
        <ecNumber evidence="17">2.3.1.n6</ecNumber>
    </recommendedName>
</protein>
<dbReference type="GO" id="GO:0071617">
    <property type="term" value="F:lysophospholipid acyltransferase activity"/>
    <property type="evidence" value="ECO:0007669"/>
    <property type="project" value="TreeGrafter"/>
</dbReference>
<dbReference type="EC" id="2.3.1.n6" evidence="17"/>
<comment type="subcellular location">
    <subcellularLocation>
        <location evidence="2">Endoplasmic reticulum</location>
    </subcellularLocation>
    <subcellularLocation>
        <location evidence="1">Membrane</location>
        <topology evidence="1">Multi-pass membrane protein</topology>
    </subcellularLocation>
</comment>
<dbReference type="GO" id="GO:0005783">
    <property type="term" value="C:endoplasmic reticulum"/>
    <property type="evidence" value="ECO:0007669"/>
    <property type="project" value="UniProtKB-SubCell"/>
</dbReference>
<evidence type="ECO:0000256" key="11">
    <source>
        <dbReference type="ARBA" id="ARBA00023136"/>
    </source>
</evidence>
<dbReference type="EC" id="2.3.1.23" evidence="16"/>
<dbReference type="GO" id="GO:0030258">
    <property type="term" value="P:lipid modification"/>
    <property type="evidence" value="ECO:0007669"/>
    <property type="project" value="TreeGrafter"/>
</dbReference>
<feature type="transmembrane region" description="Helical" evidence="19">
    <location>
        <begin position="250"/>
        <end position="274"/>
    </location>
</feature>
<proteinExistence type="inferred from homology"/>
<dbReference type="InterPro" id="IPR049941">
    <property type="entry name" value="LPLAT_7/PORCN-like"/>
</dbReference>
<keyword evidence="8" id="KW-0256">Endoplasmic reticulum</keyword>
<feature type="transmembrane region" description="Helical" evidence="19">
    <location>
        <begin position="294"/>
        <end position="316"/>
    </location>
</feature>
<dbReference type="GO" id="GO:0016020">
    <property type="term" value="C:membrane"/>
    <property type="evidence" value="ECO:0007669"/>
    <property type="project" value="UniProtKB-SubCell"/>
</dbReference>
<comment type="pathway">
    <text evidence="3">Lipid metabolism; phospholipid metabolism.</text>
</comment>
<dbReference type="WBParaSite" id="maker-PairedContig_2686-snap-gene-5.10-mRNA-1">
    <property type="protein sequence ID" value="maker-PairedContig_2686-snap-gene-5.10-mRNA-1"/>
    <property type="gene ID" value="maker-PairedContig_2686-snap-gene-5.10"/>
</dbReference>
<evidence type="ECO:0000256" key="13">
    <source>
        <dbReference type="ARBA" id="ARBA00023264"/>
    </source>
</evidence>
<feature type="transmembrane region" description="Helical" evidence="19">
    <location>
        <begin position="328"/>
        <end position="346"/>
    </location>
</feature>